<feature type="domain" description="Pyridoxamine 5'-phosphate oxidase N-terminal" evidence="2">
    <location>
        <begin position="6"/>
        <end position="130"/>
    </location>
</feature>
<reference evidence="3 4" key="1">
    <citation type="submission" date="2022-06" db="EMBL/GenBank/DDBJ databases">
        <title>Genomic Encyclopedia of Archaeal and Bacterial Type Strains, Phase II (KMG-II): from individual species to whole genera.</title>
        <authorList>
            <person name="Goeker M."/>
        </authorList>
    </citation>
    <scope>NUCLEOTIDE SEQUENCE [LARGE SCALE GENOMIC DNA]</scope>
    <source>
        <strain evidence="3 4">DSM 40477</strain>
    </source>
</reference>
<gene>
    <name evidence="3" type="ORF">LX15_001331</name>
</gene>
<dbReference type="NCBIfam" id="TIGR03618">
    <property type="entry name" value="Rv1155_F420"/>
    <property type="match status" value="1"/>
</dbReference>
<dbReference type="PANTHER" id="PTHR35176">
    <property type="entry name" value="HEME OXYGENASE HI_0854-RELATED"/>
    <property type="match status" value="1"/>
</dbReference>
<dbReference type="Gene3D" id="2.30.110.10">
    <property type="entry name" value="Electron Transport, Fmn-binding Protein, Chain A"/>
    <property type="match status" value="1"/>
</dbReference>
<dbReference type="SUPFAM" id="SSF50475">
    <property type="entry name" value="FMN-binding split barrel"/>
    <property type="match status" value="1"/>
</dbReference>
<evidence type="ECO:0000313" key="3">
    <source>
        <dbReference type="EMBL" id="MCP2257646.1"/>
    </source>
</evidence>
<proteinExistence type="predicted"/>
<keyword evidence="4" id="KW-1185">Reference proteome</keyword>
<dbReference type="Proteomes" id="UP001205311">
    <property type="component" value="Unassembled WGS sequence"/>
</dbReference>
<dbReference type="InterPro" id="IPR019920">
    <property type="entry name" value="F420-binding_dom_put"/>
</dbReference>
<comment type="caution">
    <text evidence="3">The sequence shown here is derived from an EMBL/GenBank/DDBJ whole genome shotgun (WGS) entry which is preliminary data.</text>
</comment>
<organism evidence="3 4">
    <name type="scientific">Streptoalloteichus tenebrarius (strain ATCC 17920 / DSM 40477 / JCM 4838 / CBS 697.72 / NBRC 16177 / NCIMB 11028 / NRRL B-12390 / A12253. 1 / ISP 5477)</name>
    <name type="common">Streptomyces tenebrarius</name>
    <dbReference type="NCBI Taxonomy" id="1933"/>
    <lineage>
        <taxon>Bacteria</taxon>
        <taxon>Bacillati</taxon>
        <taxon>Actinomycetota</taxon>
        <taxon>Actinomycetes</taxon>
        <taxon>Pseudonocardiales</taxon>
        <taxon>Pseudonocardiaceae</taxon>
        <taxon>Streptoalloteichus</taxon>
    </lineage>
</organism>
<dbReference type="InterPro" id="IPR011576">
    <property type="entry name" value="Pyridox_Oxase_N"/>
</dbReference>
<dbReference type="InterPro" id="IPR012349">
    <property type="entry name" value="Split_barrel_FMN-bd"/>
</dbReference>
<sequence>MAAVLSDRLKEVLDAPTFVTLVTIQPDGSPQASPVWATYDGDDILITSAVGSRKERNLRRDPRATVVVQPVDEPYSYAEIRGEVALSDEGGRELLDALSVKYTGKAYAEFNPTADPDEALVVLRVTPSKVVGRLGA</sequence>
<dbReference type="InterPro" id="IPR052019">
    <property type="entry name" value="F420H2_bilvrd_red/Heme_oxyg"/>
</dbReference>
<dbReference type="PANTHER" id="PTHR35176:SF6">
    <property type="entry name" value="HEME OXYGENASE HI_0854-RELATED"/>
    <property type="match status" value="1"/>
</dbReference>
<name>A0ABT1HQ55_STRSD</name>
<accession>A0ABT1HQ55</accession>
<dbReference type="EMBL" id="JAMTCP010000004">
    <property type="protein sequence ID" value="MCP2257646.1"/>
    <property type="molecule type" value="Genomic_DNA"/>
</dbReference>
<keyword evidence="1" id="KW-0560">Oxidoreductase</keyword>
<evidence type="ECO:0000259" key="2">
    <source>
        <dbReference type="Pfam" id="PF01243"/>
    </source>
</evidence>
<dbReference type="Pfam" id="PF01243">
    <property type="entry name" value="PNPOx_N"/>
    <property type="match status" value="1"/>
</dbReference>
<protein>
    <submittedName>
        <fullName evidence="3">PPOX class probable F420-dependent enzyme</fullName>
    </submittedName>
</protein>
<evidence type="ECO:0000256" key="1">
    <source>
        <dbReference type="ARBA" id="ARBA00023002"/>
    </source>
</evidence>
<evidence type="ECO:0000313" key="4">
    <source>
        <dbReference type="Proteomes" id="UP001205311"/>
    </source>
</evidence>